<dbReference type="InterPro" id="IPR001387">
    <property type="entry name" value="Cro/C1-type_HTH"/>
</dbReference>
<dbReference type="GO" id="GO:0003677">
    <property type="term" value="F:DNA binding"/>
    <property type="evidence" value="ECO:0007669"/>
    <property type="project" value="InterPro"/>
</dbReference>
<proteinExistence type="predicted"/>
<organism evidence="2 3">
    <name type="scientific">Clostridium sulfidigenes</name>
    <dbReference type="NCBI Taxonomy" id="318464"/>
    <lineage>
        <taxon>Bacteria</taxon>
        <taxon>Bacillati</taxon>
        <taxon>Bacillota</taxon>
        <taxon>Clostridia</taxon>
        <taxon>Eubacteriales</taxon>
        <taxon>Clostridiaceae</taxon>
        <taxon>Clostridium</taxon>
    </lineage>
</organism>
<dbReference type="PROSITE" id="PS50943">
    <property type="entry name" value="HTH_CROC1"/>
    <property type="match status" value="1"/>
</dbReference>
<accession>A0A927W9D4</accession>
<evidence type="ECO:0000259" key="1">
    <source>
        <dbReference type="PROSITE" id="PS50943"/>
    </source>
</evidence>
<dbReference type="EMBL" id="SVCM01000142">
    <property type="protein sequence ID" value="MBE6060980.1"/>
    <property type="molecule type" value="Genomic_DNA"/>
</dbReference>
<dbReference type="SUPFAM" id="SSF48452">
    <property type="entry name" value="TPR-like"/>
    <property type="match status" value="1"/>
</dbReference>
<dbReference type="Proteomes" id="UP000768462">
    <property type="component" value="Unassembled WGS sequence"/>
</dbReference>
<dbReference type="SMART" id="SM00530">
    <property type="entry name" value="HTH_XRE"/>
    <property type="match status" value="1"/>
</dbReference>
<dbReference type="InterPro" id="IPR011990">
    <property type="entry name" value="TPR-like_helical_dom_sf"/>
</dbReference>
<sequence length="434" mass="50876">MKNNIGLKIKTSRKGAKLTQNDLSCDILDRSTLSKIENGYIYPSIPQLMHISKVLNLSISDLFCENTTPFNASISSISKKLKELYVNKEYNKIIDTITPYDFITTYYLGLSYYKLSCKEESKALLEKCEGLFCLLHDDLKPLYAENLAIAITTLGRLVINSFSDVENYNYLIKGLNYLEAYNLKNVKTYFIIINNIGAYYLYTYKYEEAISFYGEFLKNNLDTLSTSVLALIHSNLNIAYFSIKNYEKAIEHIKKAIFFFYYIDNLFESGKCYINLFNAYLYKNEIDKAYDTINEVFDKFEDPNITNIFKICELVLLYNTNKISDIITKKKSINYGILRESSRIDYDFIMGYVYFKQNKYKVSIKHFNKCITSLIERKRYLDASIVYDALYSMDGNKDFKEKSLEYKKLHEDDKYNHISTNITTSSYFLYNKRE</sequence>
<dbReference type="Pfam" id="PF01381">
    <property type="entry name" value="HTH_3"/>
    <property type="match status" value="1"/>
</dbReference>
<dbReference type="SMART" id="SM00028">
    <property type="entry name" value="TPR"/>
    <property type="match status" value="4"/>
</dbReference>
<dbReference type="CDD" id="cd00093">
    <property type="entry name" value="HTH_XRE"/>
    <property type="match status" value="1"/>
</dbReference>
<dbReference type="SUPFAM" id="SSF47413">
    <property type="entry name" value="lambda repressor-like DNA-binding domains"/>
    <property type="match status" value="1"/>
</dbReference>
<dbReference type="InterPro" id="IPR010982">
    <property type="entry name" value="Lambda_DNA-bd_dom_sf"/>
</dbReference>
<gene>
    <name evidence="2" type="ORF">E7215_12515</name>
</gene>
<dbReference type="AlphaFoldDB" id="A0A927W9D4"/>
<protein>
    <submittedName>
        <fullName evidence="2">Helix-turn-helix transcriptional regulator</fullName>
    </submittedName>
</protein>
<reference evidence="2" key="1">
    <citation type="submission" date="2019-04" db="EMBL/GenBank/DDBJ databases">
        <title>Evolution of Biomass-Degrading Anaerobic Consortia Revealed by Metagenomics.</title>
        <authorList>
            <person name="Peng X."/>
        </authorList>
    </citation>
    <scope>NUCLEOTIDE SEQUENCE</scope>
    <source>
        <strain evidence="2">SIG254</strain>
    </source>
</reference>
<dbReference type="InterPro" id="IPR019734">
    <property type="entry name" value="TPR_rpt"/>
</dbReference>
<dbReference type="Gene3D" id="1.25.40.10">
    <property type="entry name" value="Tetratricopeptide repeat domain"/>
    <property type="match status" value="2"/>
</dbReference>
<feature type="domain" description="HTH cro/C1-type" evidence="1">
    <location>
        <begin position="9"/>
        <end position="62"/>
    </location>
</feature>
<comment type="caution">
    <text evidence="2">The sequence shown here is derived from an EMBL/GenBank/DDBJ whole genome shotgun (WGS) entry which is preliminary data.</text>
</comment>
<evidence type="ECO:0000313" key="3">
    <source>
        <dbReference type="Proteomes" id="UP000768462"/>
    </source>
</evidence>
<evidence type="ECO:0000313" key="2">
    <source>
        <dbReference type="EMBL" id="MBE6060980.1"/>
    </source>
</evidence>
<name>A0A927W9D4_9CLOT</name>